<keyword evidence="12 21" id="KW-0067">ATP-binding</keyword>
<organism evidence="27">
    <name type="scientific">Anthurium amnicola</name>
    <dbReference type="NCBI Taxonomy" id="1678845"/>
    <lineage>
        <taxon>Eukaryota</taxon>
        <taxon>Viridiplantae</taxon>
        <taxon>Streptophyta</taxon>
        <taxon>Embryophyta</taxon>
        <taxon>Tracheophyta</taxon>
        <taxon>Spermatophyta</taxon>
        <taxon>Magnoliopsida</taxon>
        <taxon>Liliopsida</taxon>
        <taxon>Araceae</taxon>
        <taxon>Pothoideae</taxon>
        <taxon>Potheae</taxon>
        <taxon>Anthurium</taxon>
    </lineage>
</organism>
<dbReference type="GO" id="GO:0005524">
    <property type="term" value="F:ATP binding"/>
    <property type="evidence" value="ECO:0007669"/>
    <property type="project" value="UniProtKB-KW"/>
</dbReference>
<dbReference type="SUPFAM" id="SSF56112">
    <property type="entry name" value="Protein kinase-like (PK-like)"/>
    <property type="match status" value="1"/>
</dbReference>
<dbReference type="GO" id="GO:0106310">
    <property type="term" value="F:protein serine kinase activity"/>
    <property type="evidence" value="ECO:0007669"/>
    <property type="project" value="RHEA"/>
</dbReference>
<dbReference type="Gene3D" id="3.30.200.20">
    <property type="entry name" value="Phosphorylase Kinase, domain 1"/>
    <property type="match status" value="1"/>
</dbReference>
<keyword evidence="7 23" id="KW-0732">Signal</keyword>
<evidence type="ECO:0000256" key="15">
    <source>
        <dbReference type="ARBA" id="ARBA00023136"/>
    </source>
</evidence>
<evidence type="ECO:0000256" key="22">
    <source>
        <dbReference type="SAM" id="MobiDB-lite"/>
    </source>
</evidence>
<keyword evidence="11 21" id="KW-0418">Kinase</keyword>
<dbReference type="PANTHER" id="PTHR47974:SF13">
    <property type="entry name" value="G-TYPE LECTIN S-RECEPTOR-LIKE SERINE_THREONINE-PROTEIN KINASE SD3-1"/>
    <property type="match status" value="1"/>
</dbReference>
<dbReference type="Pfam" id="PF01453">
    <property type="entry name" value="B_lectin"/>
    <property type="match status" value="1"/>
</dbReference>
<evidence type="ECO:0000256" key="21">
    <source>
        <dbReference type="PIRNR" id="PIRNR000641"/>
    </source>
</evidence>
<evidence type="ECO:0000313" key="27">
    <source>
        <dbReference type="EMBL" id="JAT45604.1"/>
    </source>
</evidence>
<keyword evidence="13" id="KW-1133">Transmembrane helix</keyword>
<dbReference type="GO" id="GO:0004713">
    <property type="term" value="F:protein tyrosine kinase activity"/>
    <property type="evidence" value="ECO:0007669"/>
    <property type="project" value="InterPro"/>
</dbReference>
<name>A0A1D1XT90_9ARAE</name>
<dbReference type="GO" id="GO:0051707">
    <property type="term" value="P:response to other organism"/>
    <property type="evidence" value="ECO:0007669"/>
    <property type="project" value="UniProtKB-ARBA"/>
</dbReference>
<dbReference type="FunFam" id="2.90.10.10:FF:000016">
    <property type="entry name" value="G-type lectin S-receptor-like serine/threonine-protein kinase"/>
    <property type="match status" value="1"/>
</dbReference>
<keyword evidence="18" id="KW-0325">Glycoprotein</keyword>
<evidence type="ECO:0000256" key="7">
    <source>
        <dbReference type="ARBA" id="ARBA00022729"/>
    </source>
</evidence>
<evidence type="ECO:0000256" key="5">
    <source>
        <dbReference type="ARBA" id="ARBA00022679"/>
    </source>
</evidence>
<dbReference type="Pfam" id="PF00954">
    <property type="entry name" value="S_locus_glycop"/>
    <property type="match status" value="1"/>
</dbReference>
<dbReference type="GO" id="GO:0048544">
    <property type="term" value="P:recognition of pollen"/>
    <property type="evidence" value="ECO:0007669"/>
    <property type="project" value="InterPro"/>
</dbReference>
<feature type="region of interest" description="Disordered" evidence="22">
    <location>
        <begin position="418"/>
        <end position="439"/>
    </location>
</feature>
<gene>
    <name evidence="27" type="primary">SD31_1</name>
    <name evidence="27" type="ORF">g.45592</name>
</gene>
<feature type="domain" description="Protein kinase" evidence="24">
    <location>
        <begin position="457"/>
        <end position="775"/>
    </location>
</feature>
<dbReference type="InterPro" id="IPR011009">
    <property type="entry name" value="Kinase-like_dom_sf"/>
</dbReference>
<dbReference type="InterPro" id="IPR000719">
    <property type="entry name" value="Prot_kinase_dom"/>
</dbReference>
<evidence type="ECO:0000256" key="12">
    <source>
        <dbReference type="ARBA" id="ARBA00022840"/>
    </source>
</evidence>
<comment type="similarity">
    <text evidence="21">Belongs to the protein kinase superfamily. Ser/Thr protein kinase family.</text>
</comment>
<evidence type="ECO:0000256" key="8">
    <source>
        <dbReference type="ARBA" id="ARBA00022734"/>
    </source>
</evidence>
<evidence type="ECO:0000256" key="10">
    <source>
        <dbReference type="ARBA" id="ARBA00022741"/>
    </source>
</evidence>
<evidence type="ECO:0000259" key="25">
    <source>
        <dbReference type="PROSITE" id="PS50927"/>
    </source>
</evidence>
<evidence type="ECO:0000256" key="11">
    <source>
        <dbReference type="ARBA" id="ARBA00022777"/>
    </source>
</evidence>
<evidence type="ECO:0000256" key="23">
    <source>
        <dbReference type="SAM" id="SignalP"/>
    </source>
</evidence>
<evidence type="ECO:0000256" key="9">
    <source>
        <dbReference type="ARBA" id="ARBA00022737"/>
    </source>
</evidence>
<evidence type="ECO:0000256" key="2">
    <source>
        <dbReference type="ARBA" id="ARBA00022475"/>
    </source>
</evidence>
<keyword evidence="17 27" id="KW-0675">Receptor</keyword>
<keyword evidence="14" id="KW-0465">Mannose-binding</keyword>
<dbReference type="PIRSF" id="PIRSF000641">
    <property type="entry name" value="SRK"/>
    <property type="match status" value="1"/>
</dbReference>
<reference evidence="27" key="1">
    <citation type="submission" date="2015-07" db="EMBL/GenBank/DDBJ databases">
        <title>Transcriptome Assembly of Anthurium amnicola.</title>
        <authorList>
            <person name="Suzuki J."/>
        </authorList>
    </citation>
    <scope>NUCLEOTIDE SEQUENCE</scope>
</reference>
<evidence type="ECO:0000256" key="19">
    <source>
        <dbReference type="ARBA" id="ARBA00047899"/>
    </source>
</evidence>
<dbReference type="Gene3D" id="2.90.10.10">
    <property type="entry name" value="Bulb-type lectin domain"/>
    <property type="match status" value="2"/>
</dbReference>
<evidence type="ECO:0000256" key="1">
    <source>
        <dbReference type="ARBA" id="ARBA00004251"/>
    </source>
</evidence>
<protein>
    <recommendedName>
        <fullName evidence="21">Receptor-like serine/threonine-protein kinase</fullName>
        <ecNumber evidence="21">2.7.11.1</ecNumber>
    </recommendedName>
</protein>
<evidence type="ECO:0000256" key="13">
    <source>
        <dbReference type="ARBA" id="ARBA00022989"/>
    </source>
</evidence>
<evidence type="ECO:0000259" key="24">
    <source>
        <dbReference type="PROSITE" id="PS50011"/>
    </source>
</evidence>
<dbReference type="EC" id="2.7.11.1" evidence="21"/>
<evidence type="ECO:0000256" key="20">
    <source>
        <dbReference type="ARBA" id="ARBA00048679"/>
    </source>
</evidence>
<keyword evidence="9" id="KW-0677">Repeat</keyword>
<comment type="catalytic activity">
    <reaction evidence="19 21">
        <text>L-threonyl-[protein] + ATP = O-phospho-L-threonyl-[protein] + ADP + H(+)</text>
        <dbReference type="Rhea" id="RHEA:46608"/>
        <dbReference type="Rhea" id="RHEA-COMP:11060"/>
        <dbReference type="Rhea" id="RHEA-COMP:11605"/>
        <dbReference type="ChEBI" id="CHEBI:15378"/>
        <dbReference type="ChEBI" id="CHEBI:30013"/>
        <dbReference type="ChEBI" id="CHEBI:30616"/>
        <dbReference type="ChEBI" id="CHEBI:61977"/>
        <dbReference type="ChEBI" id="CHEBI:456216"/>
        <dbReference type="EC" id="2.7.11.1"/>
    </reaction>
</comment>
<dbReference type="SMART" id="SM00108">
    <property type="entry name" value="B_lectin"/>
    <property type="match status" value="1"/>
</dbReference>
<feature type="domain" description="Bulb-type lectin" evidence="25">
    <location>
        <begin position="157"/>
        <end position="277"/>
    </location>
</feature>
<proteinExistence type="inferred from homology"/>
<keyword evidence="6" id="KW-0812">Transmembrane</keyword>
<keyword evidence="8 27" id="KW-0430">Lectin</keyword>
<keyword evidence="16" id="KW-1015">Disulfide bond</keyword>
<feature type="region of interest" description="Disordered" evidence="22">
    <location>
        <begin position="753"/>
        <end position="775"/>
    </location>
</feature>
<feature type="chain" id="PRO_5008899691" description="Receptor-like serine/threonine-protein kinase" evidence="23">
    <location>
        <begin position="28"/>
        <end position="775"/>
    </location>
</feature>
<dbReference type="AlphaFoldDB" id="A0A1D1XT90"/>
<dbReference type="GO" id="GO:0004674">
    <property type="term" value="F:protein serine/threonine kinase activity"/>
    <property type="evidence" value="ECO:0007669"/>
    <property type="project" value="UniProtKB-KW"/>
</dbReference>
<evidence type="ECO:0000256" key="14">
    <source>
        <dbReference type="ARBA" id="ARBA00023035"/>
    </source>
</evidence>
<dbReference type="Gene3D" id="1.10.510.10">
    <property type="entry name" value="Transferase(Phosphotransferase) domain 1"/>
    <property type="match status" value="1"/>
</dbReference>
<evidence type="ECO:0000256" key="16">
    <source>
        <dbReference type="ARBA" id="ARBA00023157"/>
    </source>
</evidence>
<dbReference type="InterPro" id="IPR000858">
    <property type="entry name" value="S_locus_glycoprot_dom"/>
</dbReference>
<evidence type="ECO:0000256" key="17">
    <source>
        <dbReference type="ARBA" id="ARBA00023170"/>
    </source>
</evidence>
<dbReference type="CDD" id="cd00028">
    <property type="entry name" value="B_lectin"/>
    <property type="match status" value="1"/>
</dbReference>
<dbReference type="InterPro" id="IPR003609">
    <property type="entry name" value="Pan_app"/>
</dbReference>
<keyword evidence="10 21" id="KW-0547">Nucleotide-binding</keyword>
<accession>A0A1D1XT90</accession>
<dbReference type="InterPro" id="IPR036426">
    <property type="entry name" value="Bulb-type_lectin_dom_sf"/>
</dbReference>
<evidence type="ECO:0000256" key="3">
    <source>
        <dbReference type="ARBA" id="ARBA00022527"/>
    </source>
</evidence>
<dbReference type="InterPro" id="IPR001480">
    <property type="entry name" value="Bulb-type_lectin_dom"/>
</dbReference>
<dbReference type="PANTHER" id="PTHR47974">
    <property type="entry name" value="OS07G0415500 PROTEIN"/>
    <property type="match status" value="1"/>
</dbReference>
<sequence length="775" mass="83439">MLLAKPSISGLALPLFIVCSSLISAVASRIPLGSKLTVEEGNRWVSPNGGFAFGFFNSSDQPNRYGVGIRFNSAPLPVGERPVVWVAGADLWVGRRSYLCLTEAGELVLFDSSRGMVAWASNTSDSSVSSADLLDDGNLVLLNRAQDVVWQSFGTPSDTLLPGQKLTPPQTLRAAGRSSVSSYYTLSMDAGGQLKLSWETNVTYWKTQAPAAQPPLAAFFTGDGALKLLDGMPSAVWSTYGDDHGDPAVGFRFLRLDVDGNLRMYSWAEESRSWRSVWQAVQNQCDVFATCGLHGVCFFNSSGAAGCKCPFGSSSGSISTSCLAPYNQNCRSGATVAVLEHTFLYGVYPPEDASLQLSSEQCIRSCLQDPSCTSVTATNDGNARCLMKRTQFVTGYEDPSLASVSFVKVCLNPVAAALPGSSSASSPPSPSSPAKTSSRPLCTPCLIGAAGGTFVALCSIQLITLGLWSMIRRKKKAAETRRASSQTLCANPVGVVSLSPSEIKNLTGDFKHRLGSNTYKGVLPNRKMVVIRDMKESKQSAGAADDRHFRRWVSVLGGVHHKNLVRLEAFSCDSEQRFLVYEFAKNGSVERWLGEPRLSRRLTWTKRMEICAGVARAVAYLHSECREHICHGNLNWGDVVLDAALEAKVTGYGLWKLGGAPEAEGGAAAADDVARFGEMVLTLVSGVRGVWADVYREWAEGHVERMVDSSMGGGRVVVEEAERALRVAFWCVQEDERLRPSMVEVAKALEGALPVDPPPFPSPSLKKQLPSSAPP</sequence>
<evidence type="ECO:0000259" key="26">
    <source>
        <dbReference type="PROSITE" id="PS50948"/>
    </source>
</evidence>
<evidence type="ECO:0000256" key="18">
    <source>
        <dbReference type="ARBA" id="ARBA00023180"/>
    </source>
</evidence>
<feature type="signal peptide" evidence="23">
    <location>
        <begin position="1"/>
        <end position="27"/>
    </location>
</feature>
<feature type="domain" description="Apple" evidence="26">
    <location>
        <begin position="330"/>
        <end position="410"/>
    </location>
</feature>
<dbReference type="SMART" id="SM00219">
    <property type="entry name" value="TyrKc"/>
    <property type="match status" value="1"/>
</dbReference>
<keyword evidence="15" id="KW-0472">Membrane</keyword>
<comment type="subcellular location">
    <subcellularLocation>
        <location evidence="1">Cell membrane</location>
        <topology evidence="1">Single-pass type I membrane protein</topology>
    </subcellularLocation>
</comment>
<keyword evidence="2" id="KW-1003">Cell membrane</keyword>
<dbReference type="PROSITE" id="PS50927">
    <property type="entry name" value="BULB_LECTIN"/>
    <property type="match status" value="2"/>
</dbReference>
<comment type="catalytic activity">
    <reaction evidence="20 21">
        <text>L-seryl-[protein] + ATP = O-phospho-L-seryl-[protein] + ADP + H(+)</text>
        <dbReference type="Rhea" id="RHEA:17989"/>
        <dbReference type="Rhea" id="RHEA-COMP:9863"/>
        <dbReference type="Rhea" id="RHEA-COMP:11604"/>
        <dbReference type="ChEBI" id="CHEBI:15378"/>
        <dbReference type="ChEBI" id="CHEBI:29999"/>
        <dbReference type="ChEBI" id="CHEBI:30616"/>
        <dbReference type="ChEBI" id="CHEBI:83421"/>
        <dbReference type="ChEBI" id="CHEBI:456216"/>
        <dbReference type="EC" id="2.7.11.1"/>
    </reaction>
</comment>
<dbReference type="SUPFAM" id="SSF51110">
    <property type="entry name" value="alpha-D-mannose-specific plant lectins"/>
    <property type="match status" value="2"/>
</dbReference>
<evidence type="ECO:0000256" key="4">
    <source>
        <dbReference type="ARBA" id="ARBA00022546"/>
    </source>
</evidence>
<keyword evidence="3 21" id="KW-0723">Serine/threonine-protein kinase</keyword>
<keyword evidence="4" id="KW-0348">Hemagglutinin</keyword>
<feature type="domain" description="Bulb-type lectin" evidence="25">
    <location>
        <begin position="29"/>
        <end position="154"/>
    </location>
</feature>
<evidence type="ECO:0000256" key="6">
    <source>
        <dbReference type="ARBA" id="ARBA00022692"/>
    </source>
</evidence>
<feature type="compositionally biased region" description="Low complexity" evidence="22">
    <location>
        <begin position="763"/>
        <end position="775"/>
    </location>
</feature>
<dbReference type="GO" id="GO:0005886">
    <property type="term" value="C:plasma membrane"/>
    <property type="evidence" value="ECO:0007669"/>
    <property type="project" value="UniProtKB-SubCell"/>
</dbReference>
<dbReference type="InterPro" id="IPR020635">
    <property type="entry name" value="Tyr_kinase_cat_dom"/>
</dbReference>
<dbReference type="Pfam" id="PF07714">
    <property type="entry name" value="PK_Tyr_Ser-Thr"/>
    <property type="match status" value="1"/>
</dbReference>
<dbReference type="InterPro" id="IPR024171">
    <property type="entry name" value="SRK-like_kinase"/>
</dbReference>
<keyword evidence="5 21" id="KW-0808">Transferase</keyword>
<dbReference type="GO" id="GO:0005537">
    <property type="term" value="F:D-mannose binding"/>
    <property type="evidence" value="ECO:0007669"/>
    <property type="project" value="UniProtKB-KW"/>
</dbReference>
<dbReference type="PROSITE" id="PS50948">
    <property type="entry name" value="PAN"/>
    <property type="match status" value="1"/>
</dbReference>
<dbReference type="EMBL" id="GDJX01022332">
    <property type="protein sequence ID" value="JAT45604.1"/>
    <property type="molecule type" value="Transcribed_RNA"/>
</dbReference>
<dbReference type="PROSITE" id="PS50011">
    <property type="entry name" value="PROTEIN_KINASE_DOM"/>
    <property type="match status" value="1"/>
</dbReference>
<dbReference type="InterPro" id="IPR001245">
    <property type="entry name" value="Ser-Thr/Tyr_kinase_cat_dom"/>
</dbReference>